<evidence type="ECO:0000256" key="10">
    <source>
        <dbReference type="ARBA" id="ARBA00030169"/>
    </source>
</evidence>
<evidence type="ECO:0000256" key="12">
    <source>
        <dbReference type="ARBA" id="ARBA00047973"/>
    </source>
</evidence>
<proteinExistence type="inferred from homology"/>
<feature type="binding site" evidence="13">
    <location>
        <position position="149"/>
    </location>
    <ligand>
        <name>substrate</name>
    </ligand>
</feature>
<dbReference type="GO" id="GO:0008948">
    <property type="term" value="F:oxaloacetate decarboxylase activity"/>
    <property type="evidence" value="ECO:0007669"/>
    <property type="project" value="UniProtKB-EC"/>
</dbReference>
<keyword evidence="15" id="KW-1185">Reference proteome</keyword>
<evidence type="ECO:0000313" key="15">
    <source>
        <dbReference type="Proteomes" id="UP000009235"/>
    </source>
</evidence>
<dbReference type="GO" id="GO:0032259">
    <property type="term" value="P:methylation"/>
    <property type="evidence" value="ECO:0007669"/>
    <property type="project" value="UniProtKB-KW"/>
</dbReference>
<gene>
    <name evidence="14" type="ordered locus">AS9A_3881</name>
</gene>
<dbReference type="GO" id="GO:0047443">
    <property type="term" value="F:4-hydroxy-4-methyl-2-oxoglutarate aldolase activity"/>
    <property type="evidence" value="ECO:0007669"/>
    <property type="project" value="UniProtKB-EC"/>
</dbReference>
<dbReference type="InterPro" id="IPR005493">
    <property type="entry name" value="RraA/RraA-like"/>
</dbReference>
<keyword evidence="13" id="KW-0460">Magnesium</keyword>
<comment type="function">
    <text evidence="8">Catalyzes the aldol cleavage of 4-hydroxy-4-methyl-2-oxoglutarate (HMG) into 2 molecules of pyruvate. Also contains a secondary oxaloacetate (OAA) decarboxylase activity due to the common pyruvate enolate transition state formed following C-C bond cleavage in the retro-aldol and decarboxylation reactions.</text>
</comment>
<dbReference type="OrthoDB" id="943692at2"/>
<dbReference type="EC" id="4.1.3.17" evidence="5"/>
<evidence type="ECO:0000256" key="1">
    <source>
        <dbReference type="ARBA" id="ARBA00001342"/>
    </source>
</evidence>
<dbReference type="RefSeq" id="WP_013808668.1">
    <property type="nucleotide sequence ID" value="NC_015564.1"/>
</dbReference>
<comment type="cofactor">
    <cofactor evidence="13">
        <name>Mg(2+)</name>
        <dbReference type="ChEBI" id="CHEBI:18420"/>
    </cofactor>
</comment>
<comment type="catalytic activity">
    <reaction evidence="1">
        <text>4-hydroxy-4-methyl-2-oxoglutarate = 2 pyruvate</text>
        <dbReference type="Rhea" id="RHEA:22748"/>
        <dbReference type="ChEBI" id="CHEBI:15361"/>
        <dbReference type="ChEBI" id="CHEBI:58276"/>
        <dbReference type="EC" id="4.1.3.17"/>
    </reaction>
</comment>
<comment type="catalytic activity">
    <reaction evidence="12">
        <text>oxaloacetate + H(+) = pyruvate + CO2</text>
        <dbReference type="Rhea" id="RHEA:15641"/>
        <dbReference type="ChEBI" id="CHEBI:15361"/>
        <dbReference type="ChEBI" id="CHEBI:15378"/>
        <dbReference type="ChEBI" id="CHEBI:16452"/>
        <dbReference type="ChEBI" id="CHEBI:16526"/>
        <dbReference type="EC" id="4.1.1.112"/>
    </reaction>
</comment>
<dbReference type="Gene3D" id="3.50.30.40">
    <property type="entry name" value="Ribonuclease E inhibitor RraA/RraA-like"/>
    <property type="match status" value="1"/>
</dbReference>
<dbReference type="EMBL" id="CP002786">
    <property type="protein sequence ID" value="AEF42319.1"/>
    <property type="molecule type" value="Genomic_DNA"/>
</dbReference>
<evidence type="ECO:0000313" key="14">
    <source>
        <dbReference type="EMBL" id="AEF42319.1"/>
    </source>
</evidence>
<dbReference type="SUPFAM" id="SSF89562">
    <property type="entry name" value="RraA-like"/>
    <property type="match status" value="1"/>
</dbReference>
<dbReference type="STRING" id="443218.AS9A_3881"/>
<protein>
    <recommendedName>
        <fullName evidence="7">Putative 4-hydroxy-4-methyl-2-oxoglutarate aldolase</fullName>
        <ecNumber evidence="6">4.1.1.112</ecNumber>
        <ecNumber evidence="5">4.1.3.17</ecNumber>
    </recommendedName>
    <alternativeName>
        <fullName evidence="11">Oxaloacetate decarboxylase</fullName>
    </alternativeName>
    <alternativeName>
        <fullName evidence="9">Regulator of ribonuclease activity homolog</fullName>
    </alternativeName>
    <alternativeName>
        <fullName evidence="10">RraA-like protein</fullName>
    </alternativeName>
</protein>
<evidence type="ECO:0000256" key="4">
    <source>
        <dbReference type="ARBA" id="ARBA00011233"/>
    </source>
</evidence>
<dbReference type="PANTHER" id="PTHR33254:SF4">
    <property type="entry name" value="4-HYDROXY-4-METHYL-2-OXOGLUTARATE ALDOLASE 3-RELATED"/>
    <property type="match status" value="1"/>
</dbReference>
<evidence type="ECO:0000256" key="11">
    <source>
        <dbReference type="ARBA" id="ARBA00032305"/>
    </source>
</evidence>
<organism evidence="14 15">
    <name type="scientific">Hoyosella subflava (strain DSM 45089 / JCM 17490 / NBRC 109087 / DQS3-9A1)</name>
    <name type="common">Amycolicicoccus subflavus</name>
    <dbReference type="NCBI Taxonomy" id="443218"/>
    <lineage>
        <taxon>Bacteria</taxon>
        <taxon>Bacillati</taxon>
        <taxon>Actinomycetota</taxon>
        <taxon>Actinomycetes</taxon>
        <taxon>Mycobacteriales</taxon>
        <taxon>Hoyosellaceae</taxon>
        <taxon>Hoyosella</taxon>
    </lineage>
</organism>
<comment type="subunit">
    <text evidence="4">Homotrimer.</text>
</comment>
<evidence type="ECO:0000256" key="7">
    <source>
        <dbReference type="ARBA" id="ARBA00016549"/>
    </source>
</evidence>
<dbReference type="InterPro" id="IPR036704">
    <property type="entry name" value="RraA/RraA-like_sf"/>
</dbReference>
<dbReference type="Pfam" id="PF03737">
    <property type="entry name" value="RraA-like"/>
    <property type="match status" value="1"/>
</dbReference>
<dbReference type="CDD" id="cd16841">
    <property type="entry name" value="RraA_family"/>
    <property type="match status" value="1"/>
</dbReference>
<sequence length="253" mass="26500">MADVSARLTGAVPASKICRVDVPRYDEHHATTLLALDDMSAAVADALDKLGVGADIDTESLRPILPDNRVCGPAVTLRYRPLPGSPARNRENGEGTVFGDRDLYGLGQAGDVAVFDCSGARSGAVVGALSARWAVKAGIVGCIVDGPIRDTASIEEAGLPVWSATRRPMAARYRYDLVELNGTVSLRDHAVTPGDYIVADRDGVCIIPFAAVPDVVDHCLAAQRDESAFIDRIDAASSLEELIAGLGPGPNPA</sequence>
<dbReference type="EC" id="4.1.1.112" evidence="6"/>
<accession>F6EGT1</accession>
<evidence type="ECO:0000256" key="6">
    <source>
        <dbReference type="ARBA" id="ARBA00012947"/>
    </source>
</evidence>
<dbReference type="GO" id="GO:0046872">
    <property type="term" value="F:metal ion binding"/>
    <property type="evidence" value="ECO:0007669"/>
    <property type="project" value="UniProtKB-KW"/>
</dbReference>
<evidence type="ECO:0000256" key="13">
    <source>
        <dbReference type="PIRSR" id="PIRSR605493-1"/>
    </source>
</evidence>
<comment type="cofactor">
    <cofactor evidence="2">
        <name>a divalent metal cation</name>
        <dbReference type="ChEBI" id="CHEBI:60240"/>
    </cofactor>
</comment>
<dbReference type="HOGENOM" id="CLU_072626_3_0_11"/>
<comment type="similarity">
    <text evidence="3">Belongs to the class II aldolase/RraA-like family.</text>
</comment>
<keyword evidence="13" id="KW-0479">Metal-binding</keyword>
<dbReference type="AlphaFoldDB" id="F6EGT1"/>
<feature type="binding site" evidence="13">
    <location>
        <position position="150"/>
    </location>
    <ligand>
        <name>Mg(2+)</name>
        <dbReference type="ChEBI" id="CHEBI:18420"/>
    </ligand>
</feature>
<keyword evidence="14" id="KW-0489">Methyltransferase</keyword>
<evidence type="ECO:0000256" key="5">
    <source>
        <dbReference type="ARBA" id="ARBA00012213"/>
    </source>
</evidence>
<evidence type="ECO:0000256" key="2">
    <source>
        <dbReference type="ARBA" id="ARBA00001968"/>
    </source>
</evidence>
<name>F6EGT1_HOYSD</name>
<dbReference type="GO" id="GO:0008168">
    <property type="term" value="F:methyltransferase activity"/>
    <property type="evidence" value="ECO:0007669"/>
    <property type="project" value="UniProtKB-KW"/>
</dbReference>
<reference evidence="14 15" key="1">
    <citation type="journal article" date="2011" name="J. Bacteriol.">
        <title>Complete genome sequence of Amycolicicoccus subflavus DQS3-9A1T, an actinomycete isolated from crude oil-polluted soil.</title>
        <authorList>
            <person name="Cai M."/>
            <person name="Chen W.M."/>
            <person name="Nie Y."/>
            <person name="Chi C.Q."/>
            <person name="Wang Y.N."/>
            <person name="Tang Y.Q."/>
            <person name="Li G.Y."/>
            <person name="Wu X.L."/>
        </authorList>
    </citation>
    <scope>NUCLEOTIDE SEQUENCE [LARGE SCALE GENOMIC DNA]</scope>
    <source>
        <strain evidence="15">DSM 45089 / DQS3-9A1</strain>
    </source>
</reference>
<evidence type="ECO:0000256" key="9">
    <source>
        <dbReference type="ARBA" id="ARBA00029596"/>
    </source>
</evidence>
<evidence type="ECO:0000256" key="3">
    <source>
        <dbReference type="ARBA" id="ARBA00008621"/>
    </source>
</evidence>
<dbReference type="Proteomes" id="UP000009235">
    <property type="component" value="Chromosome"/>
</dbReference>
<dbReference type="eggNOG" id="COG0684">
    <property type="taxonomic scope" value="Bacteria"/>
</dbReference>
<dbReference type="KEGG" id="asd:AS9A_3881"/>
<keyword evidence="14" id="KW-0808">Transferase</keyword>
<evidence type="ECO:0000256" key="8">
    <source>
        <dbReference type="ARBA" id="ARBA00025046"/>
    </source>
</evidence>
<dbReference type="PANTHER" id="PTHR33254">
    <property type="entry name" value="4-HYDROXY-4-METHYL-2-OXOGLUTARATE ALDOLASE 3-RELATED"/>
    <property type="match status" value="1"/>
</dbReference>